<dbReference type="InterPro" id="IPR006089">
    <property type="entry name" value="Acyl-CoA_DH_CS"/>
</dbReference>
<reference evidence="12" key="2">
    <citation type="journal article" date="2012" name="PLoS ONE">
        <title>A Deeply Branching Thermophilic Bacterium with an Ancient Acetyl-CoA Pathway Dominates a Subsurface Ecosystem.</title>
        <authorList>
            <person name="Takami H."/>
            <person name="Noguchi H."/>
            <person name="Takaki Y."/>
            <person name="Uchiyama I."/>
            <person name="Toyoda A."/>
            <person name="Nishi S."/>
            <person name="Chee G.-J."/>
            <person name="Arai W."/>
            <person name="Nunoura T."/>
            <person name="Itoh T."/>
            <person name="Hattori M."/>
            <person name="Takai K."/>
        </authorList>
    </citation>
    <scope>NUCLEOTIDE SEQUENCE</scope>
</reference>
<comment type="catalytic activity">
    <reaction evidence="6">
        <text>a 2,3-saturated acyl-CoA + A = a 2,3-dehydroacyl-CoA + AH2</text>
        <dbReference type="Rhea" id="RHEA:48608"/>
        <dbReference type="ChEBI" id="CHEBI:13193"/>
        <dbReference type="ChEBI" id="CHEBI:17499"/>
        <dbReference type="ChEBI" id="CHEBI:60015"/>
        <dbReference type="ChEBI" id="CHEBI:65111"/>
    </reaction>
</comment>
<evidence type="ECO:0000256" key="6">
    <source>
        <dbReference type="ARBA" id="ARBA00052546"/>
    </source>
</evidence>
<dbReference type="FunFam" id="1.20.140.10:FF:000019">
    <property type="entry name" value="Acyl-CoA dehydrogenase"/>
    <property type="match status" value="1"/>
</dbReference>
<gene>
    <name evidence="12" type="ORF">HGMM_F28D03C25</name>
</gene>
<dbReference type="PANTHER" id="PTHR43884">
    <property type="entry name" value="ACYL-COA DEHYDROGENASE"/>
    <property type="match status" value="1"/>
</dbReference>
<feature type="domain" description="Acyl-CoA dehydrogenase/oxidase N-terminal" evidence="10">
    <location>
        <begin position="31"/>
        <end position="143"/>
    </location>
</feature>
<name>H5SH82_9BACT</name>
<dbReference type="Pfam" id="PF02771">
    <property type="entry name" value="Acyl-CoA_dh_N"/>
    <property type="match status" value="1"/>
</dbReference>
<dbReference type="InterPro" id="IPR009075">
    <property type="entry name" value="AcylCo_DH/oxidase_C"/>
</dbReference>
<protein>
    <submittedName>
        <fullName evidence="12">Acyl-CoA dehydrogenase</fullName>
    </submittedName>
</protein>
<proteinExistence type="inferred from homology"/>
<keyword evidence="5 7" id="KW-0560">Oxidoreductase</keyword>
<dbReference type="Pfam" id="PF00441">
    <property type="entry name" value="Acyl-CoA_dh_1"/>
    <property type="match status" value="1"/>
</dbReference>
<keyword evidence="4 7" id="KW-0274">FAD</keyword>
<dbReference type="PROSITE" id="PS00073">
    <property type="entry name" value="ACYL_COA_DH_2"/>
    <property type="match status" value="1"/>
</dbReference>
<dbReference type="SUPFAM" id="SSF56645">
    <property type="entry name" value="Acyl-CoA dehydrogenase NM domain-like"/>
    <property type="match status" value="1"/>
</dbReference>
<evidence type="ECO:0000259" key="11">
    <source>
        <dbReference type="Pfam" id="PF21263"/>
    </source>
</evidence>
<organism evidence="12">
    <name type="scientific">uncultured Acidobacteriota bacterium</name>
    <dbReference type="NCBI Taxonomy" id="171953"/>
    <lineage>
        <taxon>Bacteria</taxon>
        <taxon>Pseudomonadati</taxon>
        <taxon>Acidobacteriota</taxon>
        <taxon>environmental samples</taxon>
    </lineage>
</organism>
<evidence type="ECO:0000313" key="12">
    <source>
        <dbReference type="EMBL" id="BAL55518.1"/>
    </source>
</evidence>
<dbReference type="InterPro" id="IPR006091">
    <property type="entry name" value="Acyl-CoA_Oxase/DH_mid-dom"/>
</dbReference>
<dbReference type="AlphaFoldDB" id="H5SH82"/>
<evidence type="ECO:0000256" key="1">
    <source>
        <dbReference type="ARBA" id="ARBA00001974"/>
    </source>
</evidence>
<dbReference type="SUPFAM" id="SSF47203">
    <property type="entry name" value="Acyl-CoA dehydrogenase C-terminal domain-like"/>
    <property type="match status" value="1"/>
</dbReference>
<evidence type="ECO:0000256" key="4">
    <source>
        <dbReference type="ARBA" id="ARBA00022827"/>
    </source>
</evidence>
<accession>H5SH82</accession>
<dbReference type="PANTHER" id="PTHR43884:SF12">
    <property type="entry name" value="ISOVALERYL-COA DEHYDROGENASE, MITOCHONDRIAL-RELATED"/>
    <property type="match status" value="1"/>
</dbReference>
<dbReference type="InterPro" id="IPR037069">
    <property type="entry name" value="AcylCoA_DH/ox_N_sf"/>
</dbReference>
<dbReference type="GO" id="GO:0003995">
    <property type="term" value="F:acyl-CoA dehydrogenase activity"/>
    <property type="evidence" value="ECO:0007669"/>
    <property type="project" value="InterPro"/>
</dbReference>
<dbReference type="FunFam" id="1.10.540.10:FF:000001">
    <property type="entry name" value="Very long-chain-specific acyl-CoA dehydrogenase, mitochondrial"/>
    <property type="match status" value="1"/>
</dbReference>
<evidence type="ECO:0000256" key="3">
    <source>
        <dbReference type="ARBA" id="ARBA00022630"/>
    </source>
</evidence>
<dbReference type="GO" id="GO:0050660">
    <property type="term" value="F:flavin adenine dinucleotide binding"/>
    <property type="evidence" value="ECO:0007669"/>
    <property type="project" value="InterPro"/>
</dbReference>
<dbReference type="InterPro" id="IPR036250">
    <property type="entry name" value="AcylCo_DH-like_C"/>
</dbReference>
<dbReference type="InterPro" id="IPR049426">
    <property type="entry name" value="Acyl-CoA-dh-like_C"/>
</dbReference>
<feature type="domain" description="Acyl-CoA oxidase/dehydrogenase middle" evidence="9">
    <location>
        <begin position="147"/>
        <end position="239"/>
    </location>
</feature>
<dbReference type="InterPro" id="IPR013786">
    <property type="entry name" value="AcylCoA_DH/ox_N"/>
</dbReference>
<dbReference type="EMBL" id="AP011719">
    <property type="protein sequence ID" value="BAL55518.1"/>
    <property type="molecule type" value="Genomic_DNA"/>
</dbReference>
<evidence type="ECO:0000256" key="2">
    <source>
        <dbReference type="ARBA" id="ARBA00009347"/>
    </source>
</evidence>
<feature type="domain" description="Acyl-CoA dehydrogenase/oxidase C-terminal" evidence="8">
    <location>
        <begin position="252"/>
        <end position="413"/>
    </location>
</feature>
<sequence length="594" mass="65570">MTRPEDERIKGGSFLIREASPDEVFTPEDFTDEHRMIARTAEEFMEREVVPQAERIEHQDLELMVELLRRAAEVGLLAAEIPERYGGLGLDKVSAMIISEKLAANSSFAVSHGGHTGIGTAPIVLFGTVEQKRKYLPKLASGEWLSAYALTEPEAGSDALAGKTRADLAPDGRHYLLNGSKMWITNAGFAHIFITFAKVNGEHFSCFIVHRDTPGLTIGPEEKKMGIKGSSTRALLFENARVPAENLLGEIGKGHKIAFNVLNLGRLRLGASCVGGCKIGLTAALQYAKQRRQFGRPICEFGLIKHKLSEMAIRTWVAESAVYRTAGLIDAALSGLDEDDQPARMQAVEEYAIECAINKVVGSEFADYVADEAVQIFGGNGYSAEYPVERYYRDARINRIFEGTNEINRLLITGMLLRRALSGHLPLLPAIQRTMQDVLAPSAPELDSESPLERERRLVTQAKKIALLVAGAAAQKYRERLTEEQEIVGAISDMVIEVFLMESALLRVLKLRARRGPESCAVQQDIARTYIHDAMGRIELLARQAVSALAEGDELRLQLAALRRLSKFTPMNTIAARRRIADALIQAGRYMLSE</sequence>
<evidence type="ECO:0000256" key="5">
    <source>
        <dbReference type="ARBA" id="ARBA00023002"/>
    </source>
</evidence>
<evidence type="ECO:0000256" key="7">
    <source>
        <dbReference type="RuleBase" id="RU362125"/>
    </source>
</evidence>
<evidence type="ECO:0000259" key="9">
    <source>
        <dbReference type="Pfam" id="PF02770"/>
    </source>
</evidence>
<dbReference type="InterPro" id="IPR046373">
    <property type="entry name" value="Acyl-CoA_Oxase/DH_mid-dom_sf"/>
</dbReference>
<evidence type="ECO:0000259" key="10">
    <source>
        <dbReference type="Pfam" id="PF02771"/>
    </source>
</evidence>
<dbReference type="Gene3D" id="2.40.110.10">
    <property type="entry name" value="Butyryl-CoA Dehydrogenase, subunit A, domain 2"/>
    <property type="match status" value="1"/>
</dbReference>
<feature type="domain" description="Acyl-CoA dehydrogenase-like C-terminal" evidence="11">
    <location>
        <begin position="461"/>
        <end position="564"/>
    </location>
</feature>
<dbReference type="Gene3D" id="1.10.540.10">
    <property type="entry name" value="Acyl-CoA dehydrogenase/oxidase, N-terminal domain"/>
    <property type="match status" value="1"/>
</dbReference>
<dbReference type="PROSITE" id="PS00072">
    <property type="entry name" value="ACYL_COA_DH_1"/>
    <property type="match status" value="1"/>
</dbReference>
<dbReference type="FunFam" id="2.40.110.10:FF:000001">
    <property type="entry name" value="Acyl-CoA dehydrogenase, mitochondrial"/>
    <property type="match status" value="1"/>
</dbReference>
<reference evidence="12" key="1">
    <citation type="journal article" date="2005" name="Environ. Microbiol.">
        <title>Genetic and functional properties of uncultivated thermophilic crenarchaeotes from a subsurface gold mine as revealed by analysis of genome fragments.</title>
        <authorList>
            <person name="Nunoura T."/>
            <person name="Hirayama H."/>
            <person name="Takami H."/>
            <person name="Oida H."/>
            <person name="Nishi S."/>
            <person name="Shimamura S."/>
            <person name="Suzuki Y."/>
            <person name="Inagaki F."/>
            <person name="Takai K."/>
            <person name="Nealson K.H."/>
            <person name="Horikoshi K."/>
        </authorList>
    </citation>
    <scope>NUCLEOTIDE SEQUENCE</scope>
</reference>
<dbReference type="Pfam" id="PF21263">
    <property type="entry name" value="Acyl-CoA-dh_C"/>
    <property type="match status" value="1"/>
</dbReference>
<dbReference type="Gene3D" id="1.20.140.10">
    <property type="entry name" value="Butyryl-CoA Dehydrogenase, subunit A, domain 3"/>
    <property type="match status" value="2"/>
</dbReference>
<dbReference type="InterPro" id="IPR009100">
    <property type="entry name" value="AcylCoA_DH/oxidase_NM_dom_sf"/>
</dbReference>
<comment type="cofactor">
    <cofactor evidence="1 7">
        <name>FAD</name>
        <dbReference type="ChEBI" id="CHEBI:57692"/>
    </cofactor>
</comment>
<comment type="similarity">
    <text evidence="2 7">Belongs to the acyl-CoA dehydrogenase family.</text>
</comment>
<evidence type="ECO:0000259" key="8">
    <source>
        <dbReference type="Pfam" id="PF00441"/>
    </source>
</evidence>
<keyword evidence="3 7" id="KW-0285">Flavoprotein</keyword>
<dbReference type="Pfam" id="PF02770">
    <property type="entry name" value="Acyl-CoA_dh_M"/>
    <property type="match status" value="1"/>
</dbReference>